<organism evidence="3 4">
    <name type="scientific">[Emmonsia] crescens</name>
    <dbReference type="NCBI Taxonomy" id="73230"/>
    <lineage>
        <taxon>Eukaryota</taxon>
        <taxon>Fungi</taxon>
        <taxon>Dikarya</taxon>
        <taxon>Ascomycota</taxon>
        <taxon>Pezizomycotina</taxon>
        <taxon>Eurotiomycetes</taxon>
        <taxon>Eurotiomycetidae</taxon>
        <taxon>Onygenales</taxon>
        <taxon>Ajellomycetaceae</taxon>
        <taxon>Emergomyces</taxon>
    </lineage>
</organism>
<evidence type="ECO:0000313" key="4">
    <source>
        <dbReference type="Proteomes" id="UP000226031"/>
    </source>
</evidence>
<dbReference type="Pfam" id="PF00795">
    <property type="entry name" value="CN_hydrolase"/>
    <property type="match status" value="1"/>
</dbReference>
<dbReference type="Gene3D" id="3.60.110.10">
    <property type="entry name" value="Carbon-nitrogen hydrolase"/>
    <property type="match status" value="1"/>
</dbReference>
<keyword evidence="4" id="KW-1185">Reference proteome</keyword>
<dbReference type="EMBL" id="PDND01000048">
    <property type="protein sequence ID" value="PGH34060.1"/>
    <property type="molecule type" value="Genomic_DNA"/>
</dbReference>
<feature type="domain" description="CN hydrolase" evidence="2">
    <location>
        <begin position="11"/>
        <end position="307"/>
    </location>
</feature>
<evidence type="ECO:0000313" key="3">
    <source>
        <dbReference type="EMBL" id="PGH34060.1"/>
    </source>
</evidence>
<evidence type="ECO:0000256" key="1">
    <source>
        <dbReference type="ARBA" id="ARBA00022801"/>
    </source>
</evidence>
<dbReference type="SUPFAM" id="SSF56317">
    <property type="entry name" value="Carbon-nitrogen hydrolase"/>
    <property type="match status" value="1"/>
</dbReference>
<dbReference type="InterPro" id="IPR036526">
    <property type="entry name" value="C-N_Hydrolase_sf"/>
</dbReference>
<dbReference type="PROSITE" id="PS50263">
    <property type="entry name" value="CN_HYDROLASE"/>
    <property type="match status" value="1"/>
</dbReference>
<sequence>MTSEKTFPSVFSVGLVQMNPKPLDPTHNFSLAVAHIRDAASKGASLVVLPEYHLTGWVPDAPEFTSLASTAWDYILKYQETAKELNINIVPGTIVTTDPNSTSPETAAEIPRPDIDDFATPEGGAPLFNVAPFISHTGELLGLYTKSNLWLPEREYLTAHPPIFPPGTLTGRRPAAREPHDNSRHSVIQTSLGPVGILTCWDLAFPEAFRALIRQGARVIIIPSFWLNTDIPIEARKYSEDTESTFLKATLVSRAFENTCAIIFCNAGGPAEEDYIGLSQVALPLLGVVSGSFEGPETGMRIVEVDMDTVDIAEKAYGVRADIANPGWHYGGRVVRS</sequence>
<accession>A0A2B7ZL62</accession>
<keyword evidence="1" id="KW-0378">Hydrolase</keyword>
<protein>
    <recommendedName>
        <fullName evidence="2">CN hydrolase domain-containing protein</fullName>
    </recommendedName>
</protein>
<dbReference type="CDD" id="cd07197">
    <property type="entry name" value="nitrilase"/>
    <property type="match status" value="1"/>
</dbReference>
<dbReference type="InterPro" id="IPR003010">
    <property type="entry name" value="C-N_Hydrolase"/>
</dbReference>
<dbReference type="AlphaFoldDB" id="A0A2B7ZL62"/>
<dbReference type="GO" id="GO:0016811">
    <property type="term" value="F:hydrolase activity, acting on carbon-nitrogen (but not peptide) bonds, in linear amides"/>
    <property type="evidence" value="ECO:0007669"/>
    <property type="project" value="TreeGrafter"/>
</dbReference>
<evidence type="ECO:0000259" key="2">
    <source>
        <dbReference type="PROSITE" id="PS50263"/>
    </source>
</evidence>
<dbReference type="InterPro" id="IPR050345">
    <property type="entry name" value="Aliph_Amidase/BUP"/>
</dbReference>
<gene>
    <name evidence="3" type="ORF">GX50_03116</name>
</gene>
<dbReference type="PANTHER" id="PTHR43674:SF16">
    <property type="entry name" value="CARBON-NITROGEN FAMILY, PUTATIVE (AFU_ORTHOLOGUE AFUA_5G02350)-RELATED"/>
    <property type="match status" value="1"/>
</dbReference>
<dbReference type="PANTHER" id="PTHR43674">
    <property type="entry name" value="NITRILASE C965.09-RELATED"/>
    <property type="match status" value="1"/>
</dbReference>
<name>A0A2B7ZL62_9EURO</name>
<reference evidence="3 4" key="1">
    <citation type="submission" date="2017-10" db="EMBL/GenBank/DDBJ databases">
        <title>Comparative genomics in systemic dimorphic fungi from Ajellomycetaceae.</title>
        <authorList>
            <person name="Munoz J.F."/>
            <person name="Mcewen J.G."/>
            <person name="Clay O.K."/>
            <person name="Cuomo C.A."/>
        </authorList>
    </citation>
    <scope>NUCLEOTIDE SEQUENCE [LARGE SCALE GENOMIC DNA]</scope>
    <source>
        <strain evidence="3 4">UAMH4076</strain>
    </source>
</reference>
<dbReference type="Proteomes" id="UP000226031">
    <property type="component" value="Unassembled WGS sequence"/>
</dbReference>
<comment type="caution">
    <text evidence="3">The sequence shown here is derived from an EMBL/GenBank/DDBJ whole genome shotgun (WGS) entry which is preliminary data.</text>
</comment>
<dbReference type="VEuPathDB" id="FungiDB:EMCG_08296"/>
<dbReference type="STRING" id="73230.A0A2B7ZL62"/>
<proteinExistence type="predicted"/>